<dbReference type="eggNOG" id="COG0861">
    <property type="taxonomic scope" value="Bacteria"/>
</dbReference>
<keyword evidence="5 6" id="KW-0472">Membrane</keyword>
<evidence type="ECO:0000313" key="7">
    <source>
        <dbReference type="EMBL" id="AIF41779.1"/>
    </source>
</evidence>
<protein>
    <submittedName>
        <fullName evidence="7">Tellurium resistance protein TerC</fullName>
    </submittedName>
</protein>
<reference evidence="7 8" key="1">
    <citation type="submission" date="2014-07" db="EMBL/GenBank/DDBJ databases">
        <title>Genome Sequencing of Dermacoccus nishinomiyaensis.</title>
        <authorList>
            <person name="Hong K.W."/>
            <person name="Chan K.G."/>
        </authorList>
    </citation>
    <scope>NUCLEOTIDE SEQUENCE [LARGE SCALE GENOMIC DNA]</scope>
    <source>
        <strain evidence="7 8">M25</strain>
    </source>
</reference>
<feature type="transmembrane region" description="Helical" evidence="6">
    <location>
        <begin position="79"/>
        <end position="97"/>
    </location>
</feature>
<feature type="transmembrane region" description="Helical" evidence="6">
    <location>
        <begin position="104"/>
        <end position="124"/>
    </location>
</feature>
<feature type="transmembrane region" description="Helical" evidence="6">
    <location>
        <begin position="270"/>
        <end position="289"/>
    </location>
</feature>
<dbReference type="InterPro" id="IPR005496">
    <property type="entry name" value="Integral_membrane_TerC"/>
</dbReference>
<dbReference type="NCBIfam" id="TIGR03718">
    <property type="entry name" value="R_switched_Alx"/>
    <property type="match status" value="1"/>
</dbReference>
<dbReference type="KEGG" id="dni:HX89_13605"/>
<evidence type="ECO:0000256" key="6">
    <source>
        <dbReference type="SAM" id="Phobius"/>
    </source>
</evidence>
<dbReference type="Pfam" id="PF03741">
    <property type="entry name" value="TerC"/>
    <property type="match status" value="1"/>
</dbReference>
<dbReference type="RefSeq" id="WP_038569764.1">
    <property type="nucleotide sequence ID" value="NZ_CP008889.1"/>
</dbReference>
<dbReference type="AlphaFoldDB" id="A0A075JII6"/>
<feature type="transmembrane region" description="Helical" evidence="6">
    <location>
        <begin position="237"/>
        <end position="258"/>
    </location>
</feature>
<dbReference type="Proteomes" id="UP000027986">
    <property type="component" value="Chromosome"/>
</dbReference>
<feature type="transmembrane region" description="Helical" evidence="6">
    <location>
        <begin position="6"/>
        <end position="27"/>
    </location>
</feature>
<dbReference type="PANTHER" id="PTHR30238">
    <property type="entry name" value="MEMBRANE BOUND PREDICTED REDOX MODULATOR"/>
    <property type="match status" value="1"/>
</dbReference>
<evidence type="ECO:0000313" key="8">
    <source>
        <dbReference type="Proteomes" id="UP000027986"/>
    </source>
</evidence>
<keyword evidence="4 6" id="KW-1133">Transmembrane helix</keyword>
<gene>
    <name evidence="7" type="ORF">HX89_13605</name>
</gene>
<dbReference type="InterPro" id="IPR022369">
    <property type="entry name" value="Integral_membrane_TerC_rswitch"/>
</dbReference>
<comment type="similarity">
    <text evidence="2">Belongs to the TerC family.</text>
</comment>
<accession>A0A075JII6</accession>
<keyword evidence="8" id="KW-1185">Reference proteome</keyword>
<comment type="subcellular location">
    <subcellularLocation>
        <location evidence="1">Membrane</location>
        <topology evidence="1">Multi-pass membrane protein</topology>
    </subcellularLocation>
</comment>
<feature type="transmembrane region" description="Helical" evidence="6">
    <location>
        <begin position="130"/>
        <end position="149"/>
    </location>
</feature>
<sequence>MHSLATPTLWAVTLIGLIVLFALDFLVTRKPHEVSLKEATVWSTFYIALPVAFGAWLWSAHGSTTGTEFYTGYLVEKSLSVDNLFLFMMLLTAFAVPKVYQQRVLLIGVAGALVMRAIMIALGAQLLTNFAWMFVIFGAFLLWTAVKVWRDTRQGDDHTVDPGDMRVVKVIRRFFPVTDGYRGSAMLVREDADAGATGRSARRALTPLAVVTLAVLATDALFALDSVPAVYGITSDPYLVFVTNAFALLGLRALYFLVEGVLGRLVHLGYGLAVILAFIGYKLIAHWAHDVWHWVWTPSTAVSLSVIIVSLLTVTATSLVATRRR</sequence>
<feature type="transmembrane region" description="Helical" evidence="6">
    <location>
        <begin position="39"/>
        <end position="59"/>
    </location>
</feature>
<proteinExistence type="inferred from homology"/>
<evidence type="ECO:0000256" key="4">
    <source>
        <dbReference type="ARBA" id="ARBA00022989"/>
    </source>
</evidence>
<organism evidence="7 8">
    <name type="scientific">Dermacoccus nishinomiyaensis</name>
    <dbReference type="NCBI Taxonomy" id="1274"/>
    <lineage>
        <taxon>Bacteria</taxon>
        <taxon>Bacillati</taxon>
        <taxon>Actinomycetota</taxon>
        <taxon>Actinomycetes</taxon>
        <taxon>Micrococcales</taxon>
        <taxon>Dermacoccaceae</taxon>
        <taxon>Dermacoccus</taxon>
    </lineage>
</organism>
<evidence type="ECO:0000256" key="1">
    <source>
        <dbReference type="ARBA" id="ARBA00004141"/>
    </source>
</evidence>
<evidence type="ECO:0000256" key="5">
    <source>
        <dbReference type="ARBA" id="ARBA00023136"/>
    </source>
</evidence>
<dbReference type="OrthoDB" id="5242957at2"/>
<dbReference type="GO" id="GO:0016020">
    <property type="term" value="C:membrane"/>
    <property type="evidence" value="ECO:0007669"/>
    <property type="project" value="UniProtKB-SubCell"/>
</dbReference>
<dbReference type="GeneID" id="41842069"/>
<feature type="transmembrane region" description="Helical" evidence="6">
    <location>
        <begin position="301"/>
        <end position="321"/>
    </location>
</feature>
<evidence type="ECO:0000256" key="2">
    <source>
        <dbReference type="ARBA" id="ARBA00007511"/>
    </source>
</evidence>
<name>A0A075JII6_9MICO</name>
<keyword evidence="3 6" id="KW-0812">Transmembrane</keyword>
<feature type="transmembrane region" description="Helical" evidence="6">
    <location>
        <begin position="208"/>
        <end position="231"/>
    </location>
</feature>
<dbReference type="HOGENOM" id="CLU_045644_0_1_11"/>
<dbReference type="PANTHER" id="PTHR30238:SF0">
    <property type="entry name" value="THYLAKOID MEMBRANE PROTEIN TERC, CHLOROPLASTIC"/>
    <property type="match status" value="1"/>
</dbReference>
<evidence type="ECO:0000256" key="3">
    <source>
        <dbReference type="ARBA" id="ARBA00022692"/>
    </source>
</evidence>
<dbReference type="EMBL" id="CP008889">
    <property type="protein sequence ID" value="AIF41779.1"/>
    <property type="molecule type" value="Genomic_DNA"/>
</dbReference>